<dbReference type="GO" id="GO:0006352">
    <property type="term" value="P:DNA-templated transcription initiation"/>
    <property type="evidence" value="ECO:0007669"/>
    <property type="project" value="InterPro"/>
</dbReference>
<sequence>MVIYEKYKLMLYRICFTYLKNVSDTEDCVQDTFVQLIRKEPYFDNADHEKAWLIRVASNICKNKLKHWWFSKKNNSQDDQLMGSHQLDVDETLMAIMTLPEKYKVVVYLYYYERYNSIELSKMLNKPPSTVRHYIH</sequence>
<dbReference type="PANTHER" id="PTHR43133:SF51">
    <property type="entry name" value="RNA POLYMERASE SIGMA FACTOR"/>
    <property type="match status" value="1"/>
</dbReference>
<dbReference type="GO" id="GO:0003677">
    <property type="term" value="F:DNA binding"/>
    <property type="evidence" value="ECO:0007669"/>
    <property type="project" value="InterPro"/>
</dbReference>
<dbReference type="NCBIfam" id="TIGR02937">
    <property type="entry name" value="sigma70-ECF"/>
    <property type="match status" value="1"/>
</dbReference>
<keyword evidence="3" id="KW-0731">Sigma factor</keyword>
<dbReference type="GO" id="GO:0016987">
    <property type="term" value="F:sigma factor activity"/>
    <property type="evidence" value="ECO:0007669"/>
    <property type="project" value="UniProtKB-KW"/>
</dbReference>
<dbReference type="InterPro" id="IPR013325">
    <property type="entry name" value="RNA_pol_sigma_r2"/>
</dbReference>
<evidence type="ECO:0000259" key="6">
    <source>
        <dbReference type="Pfam" id="PF08281"/>
    </source>
</evidence>
<dbReference type="Proteomes" id="UP000886856">
    <property type="component" value="Unassembled WGS sequence"/>
</dbReference>
<evidence type="ECO:0000256" key="3">
    <source>
        <dbReference type="ARBA" id="ARBA00023082"/>
    </source>
</evidence>
<dbReference type="InterPro" id="IPR014284">
    <property type="entry name" value="RNA_pol_sigma-70_dom"/>
</dbReference>
<keyword evidence="4" id="KW-0804">Transcription</keyword>
<evidence type="ECO:0000313" key="8">
    <source>
        <dbReference type="Proteomes" id="UP000886856"/>
    </source>
</evidence>
<protein>
    <submittedName>
        <fullName evidence="7">RNA polymerase sigma factor</fullName>
    </submittedName>
</protein>
<feature type="domain" description="RNA polymerase sigma factor 70 region 4 type 2" evidence="6">
    <location>
        <begin position="93"/>
        <end position="136"/>
    </location>
</feature>
<dbReference type="InterPro" id="IPR039425">
    <property type="entry name" value="RNA_pol_sigma-70-like"/>
</dbReference>
<dbReference type="SUPFAM" id="SSF88946">
    <property type="entry name" value="Sigma2 domain of RNA polymerase sigma factors"/>
    <property type="match status" value="1"/>
</dbReference>
<dbReference type="InterPro" id="IPR036388">
    <property type="entry name" value="WH-like_DNA-bd_sf"/>
</dbReference>
<dbReference type="InterPro" id="IPR007627">
    <property type="entry name" value="RNA_pol_sigma70_r2"/>
</dbReference>
<name>A0A9D2KY81_9LACT</name>
<evidence type="ECO:0000259" key="5">
    <source>
        <dbReference type="Pfam" id="PF04542"/>
    </source>
</evidence>
<comment type="similarity">
    <text evidence="1">Belongs to the sigma-70 factor family. ECF subfamily.</text>
</comment>
<dbReference type="EMBL" id="DWYW01000112">
    <property type="protein sequence ID" value="HJA90135.1"/>
    <property type="molecule type" value="Genomic_DNA"/>
</dbReference>
<keyword evidence="2" id="KW-0805">Transcription regulation</keyword>
<dbReference type="PANTHER" id="PTHR43133">
    <property type="entry name" value="RNA POLYMERASE ECF-TYPE SIGMA FACTO"/>
    <property type="match status" value="1"/>
</dbReference>
<reference evidence="7" key="2">
    <citation type="submission" date="2021-04" db="EMBL/GenBank/DDBJ databases">
        <authorList>
            <person name="Gilroy R."/>
        </authorList>
    </citation>
    <scope>NUCLEOTIDE SEQUENCE</scope>
    <source>
        <strain evidence="7">CHK171-505</strain>
    </source>
</reference>
<dbReference type="Gene3D" id="1.10.10.10">
    <property type="entry name" value="Winged helix-like DNA-binding domain superfamily/Winged helix DNA-binding domain"/>
    <property type="match status" value="1"/>
</dbReference>
<evidence type="ECO:0000256" key="4">
    <source>
        <dbReference type="ARBA" id="ARBA00023163"/>
    </source>
</evidence>
<proteinExistence type="inferred from homology"/>
<accession>A0A9D2KY81</accession>
<dbReference type="InterPro" id="IPR013324">
    <property type="entry name" value="RNA_pol_sigma_r3/r4-like"/>
</dbReference>
<dbReference type="Gene3D" id="1.10.1740.10">
    <property type="match status" value="1"/>
</dbReference>
<gene>
    <name evidence="7" type="ORF">H9948_05015</name>
</gene>
<comment type="caution">
    <text evidence="7">The sequence shown here is derived from an EMBL/GenBank/DDBJ whole genome shotgun (WGS) entry which is preliminary data.</text>
</comment>
<organism evidence="7 8">
    <name type="scientific">Candidatus Jeotgalibaca merdavium</name>
    <dbReference type="NCBI Taxonomy" id="2838627"/>
    <lineage>
        <taxon>Bacteria</taxon>
        <taxon>Bacillati</taxon>
        <taxon>Bacillota</taxon>
        <taxon>Bacilli</taxon>
        <taxon>Lactobacillales</taxon>
        <taxon>Carnobacteriaceae</taxon>
        <taxon>Jeotgalibaca</taxon>
    </lineage>
</organism>
<evidence type="ECO:0000313" key="7">
    <source>
        <dbReference type="EMBL" id="HJA90135.1"/>
    </source>
</evidence>
<dbReference type="AlphaFoldDB" id="A0A9D2KY81"/>
<dbReference type="SUPFAM" id="SSF88659">
    <property type="entry name" value="Sigma3 and sigma4 domains of RNA polymerase sigma factors"/>
    <property type="match status" value="1"/>
</dbReference>
<evidence type="ECO:0000256" key="2">
    <source>
        <dbReference type="ARBA" id="ARBA00023015"/>
    </source>
</evidence>
<feature type="domain" description="RNA polymerase sigma-70 region 2" evidence="5">
    <location>
        <begin position="3"/>
        <end position="66"/>
    </location>
</feature>
<dbReference type="Pfam" id="PF08281">
    <property type="entry name" value="Sigma70_r4_2"/>
    <property type="match status" value="1"/>
</dbReference>
<reference evidence="7" key="1">
    <citation type="journal article" date="2021" name="PeerJ">
        <title>Extensive microbial diversity within the chicken gut microbiome revealed by metagenomics and culture.</title>
        <authorList>
            <person name="Gilroy R."/>
            <person name="Ravi A."/>
            <person name="Getino M."/>
            <person name="Pursley I."/>
            <person name="Horton D.L."/>
            <person name="Alikhan N.F."/>
            <person name="Baker D."/>
            <person name="Gharbi K."/>
            <person name="Hall N."/>
            <person name="Watson M."/>
            <person name="Adriaenssens E.M."/>
            <person name="Foster-Nyarko E."/>
            <person name="Jarju S."/>
            <person name="Secka A."/>
            <person name="Antonio M."/>
            <person name="Oren A."/>
            <person name="Chaudhuri R.R."/>
            <person name="La Ragione R."/>
            <person name="Hildebrand F."/>
            <person name="Pallen M.J."/>
        </authorList>
    </citation>
    <scope>NUCLEOTIDE SEQUENCE</scope>
    <source>
        <strain evidence="7">CHK171-505</strain>
    </source>
</reference>
<dbReference type="InterPro" id="IPR013249">
    <property type="entry name" value="RNA_pol_sigma70_r4_t2"/>
</dbReference>
<dbReference type="Pfam" id="PF04542">
    <property type="entry name" value="Sigma70_r2"/>
    <property type="match status" value="1"/>
</dbReference>
<evidence type="ECO:0000256" key="1">
    <source>
        <dbReference type="ARBA" id="ARBA00010641"/>
    </source>
</evidence>